<dbReference type="OrthoDB" id="2130615at2759"/>
<dbReference type="AlphaFoldDB" id="A0A1Y2BQN3"/>
<name>A0A1Y2BQN3_9FUNG</name>
<accession>A0A1Y2BQN3</accession>
<dbReference type="EMBL" id="MCGO01000052">
    <property type="protein sequence ID" value="ORY37048.1"/>
    <property type="molecule type" value="Genomic_DNA"/>
</dbReference>
<keyword evidence="1" id="KW-0378">Hydrolase</keyword>
<gene>
    <name evidence="2" type="ORF">BCR33DRAFT_469003</name>
</gene>
<dbReference type="InterPro" id="IPR007312">
    <property type="entry name" value="Phosphoesterase"/>
</dbReference>
<evidence type="ECO:0000313" key="2">
    <source>
        <dbReference type="EMBL" id="ORY37048.1"/>
    </source>
</evidence>
<evidence type="ECO:0000313" key="3">
    <source>
        <dbReference type="Proteomes" id="UP000193642"/>
    </source>
</evidence>
<keyword evidence="3" id="KW-1185">Reference proteome</keyword>
<proteinExistence type="predicted"/>
<sequence>MRSLRNQRRFNGQLHCHWRERDWMSGANNQNFAMADGTKGSADQYWGWAKNYAMSDRFYQSAPGASSQGEMYFARGAFVFKDNNDYPANSQALGTAKACTSNCASFQDPTIGDLLQGCNVDMKFYHVGFQSTFDPTDDAFLYYPSLANGPNALKIFVPFTQLARYFSWNSSSRFIREGCLWIFWPN</sequence>
<reference evidence="2 3" key="1">
    <citation type="submission" date="2016-07" db="EMBL/GenBank/DDBJ databases">
        <title>Pervasive Adenine N6-methylation of Active Genes in Fungi.</title>
        <authorList>
            <consortium name="DOE Joint Genome Institute"/>
            <person name="Mondo S.J."/>
            <person name="Dannebaum R.O."/>
            <person name="Kuo R.C."/>
            <person name="Labutti K."/>
            <person name="Haridas S."/>
            <person name="Kuo A."/>
            <person name="Salamov A."/>
            <person name="Ahrendt S.R."/>
            <person name="Lipzen A."/>
            <person name="Sullivan W."/>
            <person name="Andreopoulos W.B."/>
            <person name="Clum A."/>
            <person name="Lindquist E."/>
            <person name="Daum C."/>
            <person name="Ramamoorthy G.K."/>
            <person name="Gryganskyi A."/>
            <person name="Culley D."/>
            <person name="Magnuson J.K."/>
            <person name="James T.Y."/>
            <person name="O'Malley M.A."/>
            <person name="Stajich J.E."/>
            <person name="Spatafora J.W."/>
            <person name="Visel A."/>
            <person name="Grigoriev I.V."/>
        </authorList>
    </citation>
    <scope>NUCLEOTIDE SEQUENCE [LARGE SCALE GENOMIC DNA]</scope>
    <source>
        <strain evidence="2 3">JEL800</strain>
    </source>
</reference>
<comment type="caution">
    <text evidence="2">The sequence shown here is derived from an EMBL/GenBank/DDBJ whole genome shotgun (WGS) entry which is preliminary data.</text>
</comment>
<dbReference type="Proteomes" id="UP000193642">
    <property type="component" value="Unassembled WGS sequence"/>
</dbReference>
<organism evidence="2 3">
    <name type="scientific">Rhizoclosmatium globosum</name>
    <dbReference type="NCBI Taxonomy" id="329046"/>
    <lineage>
        <taxon>Eukaryota</taxon>
        <taxon>Fungi</taxon>
        <taxon>Fungi incertae sedis</taxon>
        <taxon>Chytridiomycota</taxon>
        <taxon>Chytridiomycota incertae sedis</taxon>
        <taxon>Chytridiomycetes</taxon>
        <taxon>Chytridiales</taxon>
        <taxon>Chytriomycetaceae</taxon>
        <taxon>Rhizoclosmatium</taxon>
    </lineage>
</organism>
<evidence type="ECO:0000256" key="1">
    <source>
        <dbReference type="ARBA" id="ARBA00022801"/>
    </source>
</evidence>
<dbReference type="GO" id="GO:0016788">
    <property type="term" value="F:hydrolase activity, acting on ester bonds"/>
    <property type="evidence" value="ECO:0007669"/>
    <property type="project" value="InterPro"/>
</dbReference>
<protein>
    <submittedName>
        <fullName evidence="2">Uncharacterized protein</fullName>
    </submittedName>
</protein>
<dbReference type="Pfam" id="PF04185">
    <property type="entry name" value="Phosphoesterase"/>
    <property type="match status" value="1"/>
</dbReference>